<gene>
    <name evidence="1" type="ORF">JG687_00014135</name>
</gene>
<dbReference type="Proteomes" id="UP000688947">
    <property type="component" value="Unassembled WGS sequence"/>
</dbReference>
<evidence type="ECO:0000313" key="2">
    <source>
        <dbReference type="Proteomes" id="UP000688947"/>
    </source>
</evidence>
<reference evidence="1" key="1">
    <citation type="submission" date="2021-01" db="EMBL/GenBank/DDBJ databases">
        <title>Phytophthora aleatoria, a newly-described species from Pinus radiata is distinct from Phytophthora cactorum isolates based on comparative genomics.</title>
        <authorList>
            <person name="Mcdougal R."/>
            <person name="Panda P."/>
            <person name="Williams N."/>
            <person name="Studholme D.J."/>
        </authorList>
    </citation>
    <scope>NUCLEOTIDE SEQUENCE</scope>
    <source>
        <strain evidence="1">NZFS 3830</strain>
    </source>
</reference>
<dbReference type="AlphaFoldDB" id="A0A8T1U1N5"/>
<protein>
    <submittedName>
        <fullName evidence="1">Uncharacterized protein</fullName>
    </submittedName>
</protein>
<dbReference type="EMBL" id="JAENGZ010001108">
    <property type="protein sequence ID" value="KAG6950617.1"/>
    <property type="molecule type" value="Genomic_DNA"/>
</dbReference>
<name>A0A8T1U1N5_9STRA</name>
<evidence type="ECO:0000313" key="1">
    <source>
        <dbReference type="EMBL" id="KAG6950617.1"/>
    </source>
</evidence>
<feature type="non-terminal residue" evidence="1">
    <location>
        <position position="162"/>
    </location>
</feature>
<proteinExistence type="predicted"/>
<accession>A0A8T1U1N5</accession>
<comment type="caution">
    <text evidence="1">The sequence shown here is derived from an EMBL/GenBank/DDBJ whole genome shotgun (WGS) entry which is preliminary data.</text>
</comment>
<sequence length="162" mass="19201">MTHEVPCLFLQAVRLPLKLLHAPARLHKLPRRLPTQLVQALRPTKRVRRLKRTTKMRLRCFVACLNRMTKMRTQLIGPMPLRYRLFTSLWARLILFICRRTKTVCLLTKVHTIIRSSRDRRCRLRLLVLPWELMMMVDALVKTLEVSLVRMSPRSTSLQVIP</sequence>
<organism evidence="1 2">
    <name type="scientific">Phytophthora cactorum</name>
    <dbReference type="NCBI Taxonomy" id="29920"/>
    <lineage>
        <taxon>Eukaryota</taxon>
        <taxon>Sar</taxon>
        <taxon>Stramenopiles</taxon>
        <taxon>Oomycota</taxon>
        <taxon>Peronosporomycetes</taxon>
        <taxon>Peronosporales</taxon>
        <taxon>Peronosporaceae</taxon>
        <taxon>Phytophthora</taxon>
    </lineage>
</organism>